<evidence type="ECO:0000313" key="1">
    <source>
        <dbReference type="EMBL" id="CAA9993631.1"/>
    </source>
</evidence>
<keyword evidence="2" id="KW-1185">Reference proteome</keyword>
<name>A0A6H5FWU8_9HEMI</name>
<dbReference type="Proteomes" id="UP000479000">
    <property type="component" value="Unassembled WGS sequence"/>
</dbReference>
<dbReference type="EMBL" id="CADCXU010000913">
    <property type="protein sequence ID" value="CAA9993631.1"/>
    <property type="molecule type" value="Genomic_DNA"/>
</dbReference>
<proteinExistence type="predicted"/>
<dbReference type="AlphaFoldDB" id="A0A6H5FWU8"/>
<organism evidence="1 2">
    <name type="scientific">Nesidiocoris tenuis</name>
    <dbReference type="NCBI Taxonomy" id="355587"/>
    <lineage>
        <taxon>Eukaryota</taxon>
        <taxon>Metazoa</taxon>
        <taxon>Ecdysozoa</taxon>
        <taxon>Arthropoda</taxon>
        <taxon>Hexapoda</taxon>
        <taxon>Insecta</taxon>
        <taxon>Pterygota</taxon>
        <taxon>Neoptera</taxon>
        <taxon>Paraneoptera</taxon>
        <taxon>Hemiptera</taxon>
        <taxon>Heteroptera</taxon>
        <taxon>Panheteroptera</taxon>
        <taxon>Cimicomorpha</taxon>
        <taxon>Miridae</taxon>
        <taxon>Dicyphina</taxon>
        <taxon>Nesidiocoris</taxon>
    </lineage>
</organism>
<evidence type="ECO:0000313" key="2">
    <source>
        <dbReference type="Proteomes" id="UP000479000"/>
    </source>
</evidence>
<sequence>MEVLCVICAPVVVNDHRRTHVREVILSKCVQDKVFSEAPFRFSILGRFQYFHVL</sequence>
<protein>
    <submittedName>
        <fullName evidence="1">Uncharacterized protein</fullName>
    </submittedName>
</protein>
<feature type="non-terminal residue" evidence="1">
    <location>
        <position position="54"/>
    </location>
</feature>
<gene>
    <name evidence="1" type="ORF">NTEN_LOCUS539</name>
</gene>
<reference evidence="1 2" key="1">
    <citation type="submission" date="2020-02" db="EMBL/GenBank/DDBJ databases">
        <authorList>
            <person name="Ferguson B K."/>
        </authorList>
    </citation>
    <scope>NUCLEOTIDE SEQUENCE [LARGE SCALE GENOMIC DNA]</scope>
</reference>
<accession>A0A6H5FWU8</accession>